<keyword evidence="2" id="KW-0812">Transmembrane</keyword>
<evidence type="ECO:0000313" key="4">
    <source>
        <dbReference type="Proteomes" id="UP000609346"/>
    </source>
</evidence>
<dbReference type="EMBL" id="JACXZA010000001">
    <property type="protein sequence ID" value="MBD3917980.1"/>
    <property type="molecule type" value="Genomic_DNA"/>
</dbReference>
<gene>
    <name evidence="3" type="ORF">H8B09_04380</name>
</gene>
<dbReference type="PANTHER" id="PTHR40040:SF1">
    <property type="entry name" value="MEMBRANE PROTEIN"/>
    <property type="match status" value="1"/>
</dbReference>
<reference evidence="3 4" key="1">
    <citation type="submission" date="2020-09" db="EMBL/GenBank/DDBJ databases">
        <title>Paenibacillus sp. strain PR3 16S rRNA gene Genome sequencing and assembly.</title>
        <authorList>
            <person name="Kim J."/>
        </authorList>
    </citation>
    <scope>NUCLEOTIDE SEQUENCE [LARGE SCALE GENOMIC DNA]</scope>
    <source>
        <strain evidence="3 4">PR3</strain>
    </source>
</reference>
<dbReference type="PANTHER" id="PTHR40040">
    <property type="entry name" value="SMALL HYDROPHOBIC PROTEIN-RELATED"/>
    <property type="match status" value="1"/>
</dbReference>
<evidence type="ECO:0000313" key="3">
    <source>
        <dbReference type="EMBL" id="MBD3917980.1"/>
    </source>
</evidence>
<keyword evidence="2" id="KW-1133">Transmembrane helix</keyword>
<dbReference type="RefSeq" id="WP_191202225.1">
    <property type="nucleotide sequence ID" value="NZ_JACXZA010000001.1"/>
</dbReference>
<dbReference type="InterPro" id="IPR055338">
    <property type="entry name" value="YqfX-like"/>
</dbReference>
<organism evidence="3 4">
    <name type="scientific">Paenibacillus terricola</name>
    <dbReference type="NCBI Taxonomy" id="2763503"/>
    <lineage>
        <taxon>Bacteria</taxon>
        <taxon>Bacillati</taxon>
        <taxon>Bacillota</taxon>
        <taxon>Bacilli</taxon>
        <taxon>Bacillales</taxon>
        <taxon>Paenibacillaceae</taxon>
        <taxon>Paenibacillus</taxon>
    </lineage>
</organism>
<feature type="transmembrane region" description="Helical" evidence="2">
    <location>
        <begin position="112"/>
        <end position="137"/>
    </location>
</feature>
<keyword evidence="4" id="KW-1185">Reference proteome</keyword>
<feature type="region of interest" description="Disordered" evidence="1">
    <location>
        <begin position="1"/>
        <end position="31"/>
    </location>
</feature>
<evidence type="ECO:0008006" key="5">
    <source>
        <dbReference type="Google" id="ProtNLM"/>
    </source>
</evidence>
<name>A0ABR8MQU6_9BACL</name>
<keyword evidence="2" id="KW-0472">Membrane</keyword>
<feature type="transmembrane region" description="Helical" evidence="2">
    <location>
        <begin position="74"/>
        <end position="92"/>
    </location>
</feature>
<comment type="caution">
    <text evidence="3">The sequence shown here is derived from an EMBL/GenBank/DDBJ whole genome shotgun (WGS) entry which is preliminary data.</text>
</comment>
<feature type="compositionally biased region" description="Basic residues" evidence="1">
    <location>
        <begin position="18"/>
        <end position="29"/>
    </location>
</feature>
<proteinExistence type="predicted"/>
<protein>
    <recommendedName>
        <fullName evidence="5">DUF4190 domain-containing protein</fullName>
    </recommendedName>
</protein>
<sequence length="138" mass="15479">MGNDWEDWSSQPEEPNNHHPRRTVWRRKRRDDTEISAEAGAFPSYTGYLPDAHKRHEAHVYQETTQRSSVSSTVGWIGLIFAIASWFLWPVIMGPTAAALGLYAFSTGSRALGIWSMTLGIIAAAVYLVLIPIYMAAR</sequence>
<evidence type="ECO:0000256" key="2">
    <source>
        <dbReference type="SAM" id="Phobius"/>
    </source>
</evidence>
<accession>A0ABR8MQU6</accession>
<dbReference type="Proteomes" id="UP000609346">
    <property type="component" value="Unassembled WGS sequence"/>
</dbReference>
<evidence type="ECO:0000256" key="1">
    <source>
        <dbReference type="SAM" id="MobiDB-lite"/>
    </source>
</evidence>